<feature type="non-terminal residue" evidence="1">
    <location>
        <position position="227"/>
    </location>
</feature>
<comment type="caution">
    <text evidence="1">The sequence shown here is derived from an EMBL/GenBank/DDBJ whole genome shotgun (WGS) entry which is preliminary data.</text>
</comment>
<gene>
    <name evidence="1" type="ORF">B2A_11557</name>
</gene>
<dbReference type="EMBL" id="AUZZ01008351">
    <property type="protein sequence ID" value="EQD38216.1"/>
    <property type="molecule type" value="Genomic_DNA"/>
</dbReference>
<accession>T0YRR7</accession>
<sequence length="227" mass="24224">MMNFEVNSQILHVPVPGASFIIGSHNYTYFWQGKKYYNGPYPNNPYLGGLDPQFGLIGGPSSGLGKFLPPTAGNLSAFIQPLGTNSYIPAATAVYNNSVDETGETSENLQWIKTNSGLWDLSIQSGNFSQGVLSYYPQTYKTTFTESGLTSGTAWYVNLSNGQSFSGTGTSISFSEPNGTYSYSIASVNKSLFSSGGSFTVNGNPISQSVTFSGAAYQVTFTETGLP</sequence>
<protein>
    <recommendedName>
        <fullName evidence="2">Thermopsin</fullName>
    </recommendedName>
</protein>
<evidence type="ECO:0000313" key="1">
    <source>
        <dbReference type="EMBL" id="EQD38216.1"/>
    </source>
</evidence>
<name>T0YRR7_9ZZZZ</name>
<reference evidence="1" key="2">
    <citation type="journal article" date="2014" name="ISME J.">
        <title>Microbial stratification in low pH oxic and suboxic macroscopic growths along an acid mine drainage.</title>
        <authorList>
            <person name="Mendez-Garcia C."/>
            <person name="Mesa V."/>
            <person name="Sprenger R.R."/>
            <person name="Richter M."/>
            <person name="Diez M.S."/>
            <person name="Solano J."/>
            <person name="Bargiela R."/>
            <person name="Golyshina O.V."/>
            <person name="Manteca A."/>
            <person name="Ramos J.L."/>
            <person name="Gallego J.R."/>
            <person name="Llorente I."/>
            <person name="Martins Dos Santos V.A."/>
            <person name="Jensen O.N."/>
            <person name="Pelaez A.I."/>
            <person name="Sanchez J."/>
            <person name="Ferrer M."/>
        </authorList>
    </citation>
    <scope>NUCLEOTIDE SEQUENCE</scope>
</reference>
<dbReference type="AlphaFoldDB" id="T0YRR7"/>
<evidence type="ECO:0008006" key="2">
    <source>
        <dbReference type="Google" id="ProtNLM"/>
    </source>
</evidence>
<organism evidence="1">
    <name type="scientific">mine drainage metagenome</name>
    <dbReference type="NCBI Taxonomy" id="410659"/>
    <lineage>
        <taxon>unclassified sequences</taxon>
        <taxon>metagenomes</taxon>
        <taxon>ecological metagenomes</taxon>
    </lineage>
</organism>
<proteinExistence type="predicted"/>
<reference evidence="1" key="1">
    <citation type="submission" date="2013-08" db="EMBL/GenBank/DDBJ databases">
        <authorList>
            <person name="Mendez C."/>
            <person name="Richter M."/>
            <person name="Ferrer M."/>
            <person name="Sanchez J."/>
        </authorList>
    </citation>
    <scope>NUCLEOTIDE SEQUENCE</scope>
</reference>